<dbReference type="AlphaFoldDB" id="A0A448ZA21"/>
<sequence>MGSAAEVLAEEGKIIISLCEGQGGFPASTAEEWKRSWLVPQYAAGHGLLLHKLKQYDPMYQQTSHRGKDRPWIKDGTDQRYIFGFPNEGCIDEDLQISCRHELRVVLPKDFVEGSAVGRQEIIEGDAVFQLTKGFVPDGIRMEVVTREILYPYFFDNEEVTLAIFLLNYSGEKAPLTRESADTIRSKVEASVQQDWNLKVAKSGRLVSRPYPTHLLPALIRESSERNLTLTNSSP</sequence>
<proteinExistence type="predicted"/>
<gene>
    <name evidence="1" type="ORF">PSNMU_V1.4_AUG-EV-PASAV3_0056860</name>
</gene>
<evidence type="ECO:0000313" key="1">
    <source>
        <dbReference type="EMBL" id="VEU38854.1"/>
    </source>
</evidence>
<protein>
    <submittedName>
        <fullName evidence="1">Uncharacterized protein</fullName>
    </submittedName>
</protein>
<accession>A0A448ZA21</accession>
<organism evidence="1 2">
    <name type="scientific">Pseudo-nitzschia multistriata</name>
    <dbReference type="NCBI Taxonomy" id="183589"/>
    <lineage>
        <taxon>Eukaryota</taxon>
        <taxon>Sar</taxon>
        <taxon>Stramenopiles</taxon>
        <taxon>Ochrophyta</taxon>
        <taxon>Bacillariophyta</taxon>
        <taxon>Bacillariophyceae</taxon>
        <taxon>Bacillariophycidae</taxon>
        <taxon>Bacillariales</taxon>
        <taxon>Bacillariaceae</taxon>
        <taxon>Pseudo-nitzschia</taxon>
    </lineage>
</organism>
<evidence type="ECO:0000313" key="2">
    <source>
        <dbReference type="Proteomes" id="UP000291116"/>
    </source>
</evidence>
<dbReference type="EMBL" id="CAACVS010000191">
    <property type="protein sequence ID" value="VEU38854.1"/>
    <property type="molecule type" value="Genomic_DNA"/>
</dbReference>
<dbReference type="OrthoDB" id="44908at2759"/>
<keyword evidence="2" id="KW-1185">Reference proteome</keyword>
<reference evidence="1 2" key="1">
    <citation type="submission" date="2019-01" db="EMBL/GenBank/DDBJ databases">
        <authorList>
            <person name="Ferrante I. M."/>
        </authorList>
    </citation>
    <scope>NUCLEOTIDE SEQUENCE [LARGE SCALE GENOMIC DNA]</scope>
    <source>
        <strain evidence="1 2">B856</strain>
    </source>
</reference>
<dbReference type="Proteomes" id="UP000291116">
    <property type="component" value="Unassembled WGS sequence"/>
</dbReference>
<name>A0A448ZA21_9STRA</name>